<evidence type="ECO:0000313" key="2">
    <source>
        <dbReference type="EMBL" id="CAF1002611.1"/>
    </source>
</evidence>
<dbReference type="Proteomes" id="UP000663844">
    <property type="component" value="Unassembled WGS sequence"/>
</dbReference>
<accession>A0A814GXV4</accession>
<reference evidence="2" key="1">
    <citation type="submission" date="2021-02" db="EMBL/GenBank/DDBJ databases">
        <authorList>
            <person name="Nowell W R."/>
        </authorList>
    </citation>
    <scope>NUCLEOTIDE SEQUENCE</scope>
</reference>
<protein>
    <submittedName>
        <fullName evidence="2">Uncharacterized protein</fullName>
    </submittedName>
</protein>
<feature type="region of interest" description="Disordered" evidence="1">
    <location>
        <begin position="13"/>
        <end position="37"/>
    </location>
</feature>
<dbReference type="Proteomes" id="UP000663845">
    <property type="component" value="Unassembled WGS sequence"/>
</dbReference>
<proteinExistence type="predicted"/>
<sequence>MFESDPCNLLDIPSSRRTINQGKENNEEPKQQSAQPTDVLPENLHDIEIYEKKLLAFCGLWEDYPRRYHRMEFRIEMGQLVGYSNVHGSKAIANFDGRLIHMIILHETELGRPIDYYRGRLGWNEKYIRWEKEDSSRQTGWRSTRRWIRIE</sequence>
<dbReference type="AlphaFoldDB" id="A0A814GXV4"/>
<comment type="caution">
    <text evidence="2">The sequence shown here is derived from an EMBL/GenBank/DDBJ whole genome shotgun (WGS) entry which is preliminary data.</text>
</comment>
<dbReference type="EMBL" id="CAJOAZ010000013">
    <property type="protein sequence ID" value="CAF3487832.1"/>
    <property type="molecule type" value="Genomic_DNA"/>
</dbReference>
<evidence type="ECO:0000313" key="3">
    <source>
        <dbReference type="EMBL" id="CAF3487832.1"/>
    </source>
</evidence>
<evidence type="ECO:0000313" key="4">
    <source>
        <dbReference type="Proteomes" id="UP000663845"/>
    </source>
</evidence>
<gene>
    <name evidence="2" type="ORF">JYZ213_LOCUS16081</name>
    <name evidence="3" type="ORF">OXD698_LOCUS538</name>
</gene>
<dbReference type="EMBL" id="CAJNOG010000143">
    <property type="protein sequence ID" value="CAF1002611.1"/>
    <property type="molecule type" value="Genomic_DNA"/>
</dbReference>
<organism evidence="2 4">
    <name type="scientific">Adineta steineri</name>
    <dbReference type="NCBI Taxonomy" id="433720"/>
    <lineage>
        <taxon>Eukaryota</taxon>
        <taxon>Metazoa</taxon>
        <taxon>Spiralia</taxon>
        <taxon>Gnathifera</taxon>
        <taxon>Rotifera</taxon>
        <taxon>Eurotatoria</taxon>
        <taxon>Bdelloidea</taxon>
        <taxon>Adinetida</taxon>
        <taxon>Adinetidae</taxon>
        <taxon>Adineta</taxon>
    </lineage>
</organism>
<name>A0A814GXV4_9BILA</name>
<evidence type="ECO:0000256" key="1">
    <source>
        <dbReference type="SAM" id="MobiDB-lite"/>
    </source>
</evidence>